<feature type="chain" id="PRO_5046525500" evidence="2">
    <location>
        <begin position="25"/>
        <end position="206"/>
    </location>
</feature>
<accession>A0ABY4TV36</accession>
<keyword evidence="1" id="KW-0812">Transmembrane</keyword>
<protein>
    <submittedName>
        <fullName evidence="3">Uncharacterized protein</fullName>
    </submittedName>
</protein>
<keyword evidence="4" id="KW-1185">Reference proteome</keyword>
<dbReference type="Proteomes" id="UP001055580">
    <property type="component" value="Chromosome"/>
</dbReference>
<reference evidence="3" key="1">
    <citation type="submission" date="2022-05" db="EMBL/GenBank/DDBJ databases">
        <title>Sphingomonas sp. strain RMG20 Genome sequencing and assembly.</title>
        <authorList>
            <person name="Kim I."/>
        </authorList>
    </citation>
    <scope>NUCLEOTIDE SEQUENCE</scope>
    <source>
        <strain evidence="3">RMG20</strain>
    </source>
</reference>
<feature type="transmembrane region" description="Helical" evidence="1">
    <location>
        <begin position="113"/>
        <end position="134"/>
    </location>
</feature>
<organism evidence="3 4">
    <name type="scientific">Sphingomonas donggukensis</name>
    <dbReference type="NCBI Taxonomy" id="2949093"/>
    <lineage>
        <taxon>Bacteria</taxon>
        <taxon>Pseudomonadati</taxon>
        <taxon>Pseudomonadota</taxon>
        <taxon>Alphaproteobacteria</taxon>
        <taxon>Sphingomonadales</taxon>
        <taxon>Sphingomonadaceae</taxon>
        <taxon>Sphingomonas</taxon>
    </lineage>
</organism>
<sequence>MRFGGGAAALAVVAMVAAEVPATAQQAASGTTYLADSGSPFGAPGEVGDAASVTMPELAFKGDGTEAANFDKYYAFHRADTDFSTAFADISECDGYARGLQSGIGYMQTPYPYAGTLGGAIGGALGNAMAVMIFGSAEKRRLRRVNMRTCMNFKGYDRYGLTKDVWDKFNFEEGLSGVDADKRRAFLKQQALVAASGNLQGKALGL</sequence>
<evidence type="ECO:0000313" key="4">
    <source>
        <dbReference type="Proteomes" id="UP001055580"/>
    </source>
</evidence>
<keyword evidence="2" id="KW-0732">Signal</keyword>
<evidence type="ECO:0000256" key="1">
    <source>
        <dbReference type="SAM" id="Phobius"/>
    </source>
</evidence>
<name>A0ABY4TV36_9SPHN</name>
<evidence type="ECO:0000256" key="2">
    <source>
        <dbReference type="SAM" id="SignalP"/>
    </source>
</evidence>
<dbReference type="EMBL" id="CP098401">
    <property type="protein sequence ID" value="URW76259.1"/>
    <property type="molecule type" value="Genomic_DNA"/>
</dbReference>
<feature type="signal peptide" evidence="2">
    <location>
        <begin position="1"/>
        <end position="24"/>
    </location>
</feature>
<keyword evidence="1" id="KW-0472">Membrane</keyword>
<proteinExistence type="predicted"/>
<evidence type="ECO:0000313" key="3">
    <source>
        <dbReference type="EMBL" id="URW76259.1"/>
    </source>
</evidence>
<gene>
    <name evidence="3" type="ORF">M9980_03260</name>
</gene>
<keyword evidence="1" id="KW-1133">Transmembrane helix</keyword>
<dbReference type="RefSeq" id="WP_250753284.1">
    <property type="nucleotide sequence ID" value="NZ_CP098401.1"/>
</dbReference>